<name>A0AA88DBI8_FICCA</name>
<dbReference type="PANTHER" id="PTHR31623">
    <property type="entry name" value="F21J9.9"/>
    <property type="match status" value="1"/>
</dbReference>
<keyword evidence="5" id="KW-1185">Reference proteome</keyword>
<dbReference type="Proteomes" id="UP001187192">
    <property type="component" value="Unassembled WGS sequence"/>
</dbReference>
<dbReference type="PANTHER" id="PTHR31623:SF122">
    <property type="entry name" value="HXXXD-TYPE ACYL-TRANSFERASE FAMILY PROTEIN"/>
    <property type="match status" value="1"/>
</dbReference>
<sequence length="247" mass="27093">MAETMKTEIIKTETIKPSSPTPHLKTFKLCLLDQFQPVVYGPVVYFYPAKNVTSGKRSKQLKKSLSEALTIFYAIAVRINDNITIECDDEGAQFVEAKFYGLLSTFLEKLANPKVLQRFLPIAFGSQKAGTWPLLLVQATFFDCGGLAIGVCLSHKCADATTMGMFMKSWAATSKGSAQIVAPVLHAASYFPLIELSSQVPAMELKKVECVTKRFLSDKEKIVALKAKTASDSAKQPTRVEVVTALI</sequence>
<dbReference type="AlphaFoldDB" id="A0AA88DBI8"/>
<dbReference type="GO" id="GO:0016746">
    <property type="term" value="F:acyltransferase activity"/>
    <property type="evidence" value="ECO:0007669"/>
    <property type="project" value="UniProtKB-KW"/>
</dbReference>
<dbReference type="EMBL" id="BTGU01000030">
    <property type="protein sequence ID" value="GMN49137.1"/>
    <property type="molecule type" value="Genomic_DNA"/>
</dbReference>
<evidence type="ECO:0000313" key="4">
    <source>
        <dbReference type="EMBL" id="GMN49137.1"/>
    </source>
</evidence>
<accession>A0AA88DBI8</accession>
<evidence type="ECO:0000256" key="2">
    <source>
        <dbReference type="ARBA" id="ARBA00022679"/>
    </source>
</evidence>
<reference evidence="4" key="1">
    <citation type="submission" date="2023-07" db="EMBL/GenBank/DDBJ databases">
        <title>draft genome sequence of fig (Ficus carica).</title>
        <authorList>
            <person name="Takahashi T."/>
            <person name="Nishimura K."/>
        </authorList>
    </citation>
    <scope>NUCLEOTIDE SEQUENCE</scope>
</reference>
<gene>
    <name evidence="4" type="ORF">TIFTF001_018311</name>
</gene>
<proteinExistence type="inferred from homology"/>
<evidence type="ECO:0000256" key="1">
    <source>
        <dbReference type="ARBA" id="ARBA00009861"/>
    </source>
</evidence>
<comment type="caution">
    <text evidence="4">The sequence shown here is derived from an EMBL/GenBank/DDBJ whole genome shotgun (WGS) entry which is preliminary data.</text>
</comment>
<protein>
    <submittedName>
        <fullName evidence="4">Uncharacterized protein</fullName>
    </submittedName>
</protein>
<evidence type="ECO:0000313" key="5">
    <source>
        <dbReference type="Proteomes" id="UP001187192"/>
    </source>
</evidence>
<organism evidence="4 5">
    <name type="scientific">Ficus carica</name>
    <name type="common">Common fig</name>
    <dbReference type="NCBI Taxonomy" id="3494"/>
    <lineage>
        <taxon>Eukaryota</taxon>
        <taxon>Viridiplantae</taxon>
        <taxon>Streptophyta</taxon>
        <taxon>Embryophyta</taxon>
        <taxon>Tracheophyta</taxon>
        <taxon>Spermatophyta</taxon>
        <taxon>Magnoliopsida</taxon>
        <taxon>eudicotyledons</taxon>
        <taxon>Gunneridae</taxon>
        <taxon>Pentapetalae</taxon>
        <taxon>rosids</taxon>
        <taxon>fabids</taxon>
        <taxon>Rosales</taxon>
        <taxon>Moraceae</taxon>
        <taxon>Ficeae</taxon>
        <taxon>Ficus</taxon>
    </lineage>
</organism>
<evidence type="ECO:0000256" key="3">
    <source>
        <dbReference type="ARBA" id="ARBA00023315"/>
    </source>
</evidence>
<keyword evidence="2" id="KW-0808">Transferase</keyword>
<keyword evidence="3" id="KW-0012">Acyltransferase</keyword>
<dbReference type="InterPro" id="IPR023213">
    <property type="entry name" value="CAT-like_dom_sf"/>
</dbReference>
<dbReference type="Gene3D" id="3.30.559.10">
    <property type="entry name" value="Chloramphenicol acetyltransferase-like domain"/>
    <property type="match status" value="2"/>
</dbReference>
<dbReference type="Pfam" id="PF02458">
    <property type="entry name" value="Transferase"/>
    <property type="match status" value="1"/>
</dbReference>
<comment type="similarity">
    <text evidence="1">Belongs to the plant acyltransferase family.</text>
</comment>